<evidence type="ECO:0000256" key="1">
    <source>
        <dbReference type="SAM" id="MobiDB-lite"/>
    </source>
</evidence>
<feature type="compositionally biased region" description="Low complexity" evidence="1">
    <location>
        <begin position="505"/>
        <end position="516"/>
    </location>
</feature>
<dbReference type="Proteomes" id="UP001310890">
    <property type="component" value="Unassembled WGS sequence"/>
</dbReference>
<name>A0AAN7TFS8_9PEZI</name>
<dbReference type="EMBL" id="JAVRRL010000021">
    <property type="protein sequence ID" value="KAK5113826.1"/>
    <property type="molecule type" value="Genomic_DNA"/>
</dbReference>
<feature type="region of interest" description="Disordered" evidence="1">
    <location>
        <begin position="390"/>
        <end position="410"/>
    </location>
</feature>
<feature type="compositionally biased region" description="Basic residues" evidence="1">
    <location>
        <begin position="646"/>
        <end position="657"/>
    </location>
</feature>
<evidence type="ECO:0000313" key="3">
    <source>
        <dbReference type="Proteomes" id="UP001310890"/>
    </source>
</evidence>
<feature type="compositionally biased region" description="Polar residues" evidence="1">
    <location>
        <begin position="17"/>
        <end position="26"/>
    </location>
</feature>
<protein>
    <submittedName>
        <fullName evidence="2">Uncharacterized protein</fullName>
    </submittedName>
</protein>
<feature type="region of interest" description="Disordered" evidence="1">
    <location>
        <begin position="1"/>
        <end position="26"/>
    </location>
</feature>
<feature type="compositionally biased region" description="Basic and acidic residues" evidence="1">
    <location>
        <begin position="547"/>
        <end position="571"/>
    </location>
</feature>
<feature type="region of interest" description="Disordered" evidence="1">
    <location>
        <begin position="1031"/>
        <end position="1051"/>
    </location>
</feature>
<feature type="compositionally biased region" description="Acidic residues" evidence="1">
    <location>
        <begin position="390"/>
        <end position="400"/>
    </location>
</feature>
<feature type="compositionally biased region" description="Basic and acidic residues" evidence="1">
    <location>
        <begin position="1"/>
        <end position="13"/>
    </location>
</feature>
<sequence>MPPPDHETRDHDAPFNAQWQETDTTHLAPNNLALSRVRRAWERKPLSPLSRQKLRVGKIWKRARPVAVPAFAGGSARDAVKVKVGAVQQSPMKPVKKMRVECEIGVGSRVSRWEGRGSPSRKIITRSAAGGMLVALAEEEEGDLELVEEAGDATIEVFDEDGRLVEGEEISCGGGAEQGWEDEEVPDAVLEDTPIHLVGARLLTSATAEETVIENTNSVHVYVDDIEAAAEIYQSQERLAQPLTSTVTLQPALTLPKATPVVLPEGFVSPVKQRRKLGPRSLRTISAARRQTLPVQFAPAILPPTREEVIRVGEFAAEIVESAGNSGAQNEETTSIKTAQDTKVVDSVEAVSTAARVSSPNAVEPTPTPGIAADVADVDATAGADDAWEDVEENEDEMTDVDSATQPGLGGERIQEADKALKDVDPHCSISDVELFVPSLQPRRSLRRRSSSPRKENTTTQQHSRPHIVAFTPLKQTNDVMNYEHENMTSHHEAQTPTPTRDSKTASPPTRASSAPPDSPNISPRKPTKPRVSDDTALLQAFLNRAAETKTSRRLSASEKESLTNRRDSDTVRQALAASPARQEVLGDLDPNTSSPRKVTVEMDVDTMDWRGESSEQTTAILAEKAVPDNTNSSQPDESSEEPSTKRTRSGRERKKPQVYAQSSVSIPPRITIRGTVGGANDVHVQRSNAQELAYVTKSNTRKNKITALSVRARLVELGEEASKAEEVEMEEAESAVKVSGKKSLVWAENLVSFYQGGSMDVDVSQLSDVSEERMPWERGADFDPTAEAVDEVEKKAVPAALTPSKPKSKSTKMRKLKTPAKTASSAIAGTPLAGPAKGERADVEAEMVEVKSGGIAKDEKPKAVPKARRSRIATPAKGLTHAAHLPELAVVPATIPLPAPVPIKTDKAENKIPAPSRKRTAASRLPAPGTITAQPTTASAALMSSPAKKPRLNSSLLSTDAFASNALPTGGKLFAPKLNFGASQGSKTASAVDSALGDMPDLMSPAKKPRTAGPAFGSVSGIKLAEVEDESRPVLAGLASPAKRGRRRAA</sequence>
<comment type="caution">
    <text evidence="2">The sequence shown here is derived from an EMBL/GenBank/DDBJ whole genome shotgun (WGS) entry which is preliminary data.</text>
</comment>
<dbReference type="AlphaFoldDB" id="A0AAN7TFS8"/>
<evidence type="ECO:0000313" key="2">
    <source>
        <dbReference type="EMBL" id="KAK5113826.1"/>
    </source>
</evidence>
<reference evidence="2" key="1">
    <citation type="submission" date="2023-08" db="EMBL/GenBank/DDBJ databases">
        <title>Black Yeasts Isolated from many extreme environments.</title>
        <authorList>
            <person name="Coleine C."/>
            <person name="Stajich J.E."/>
            <person name="Selbmann L."/>
        </authorList>
    </citation>
    <scope>NUCLEOTIDE SEQUENCE</scope>
    <source>
        <strain evidence="2">CCFEE 5401</strain>
    </source>
</reference>
<feature type="region of interest" description="Disordered" evidence="1">
    <location>
        <begin position="488"/>
        <end position="599"/>
    </location>
</feature>
<feature type="region of interest" description="Disordered" evidence="1">
    <location>
        <begin position="803"/>
        <end position="841"/>
    </location>
</feature>
<feature type="region of interest" description="Disordered" evidence="1">
    <location>
        <begin position="441"/>
        <end position="475"/>
    </location>
</feature>
<feature type="region of interest" description="Disordered" evidence="1">
    <location>
        <begin position="903"/>
        <end position="933"/>
    </location>
</feature>
<feature type="region of interest" description="Disordered" evidence="1">
    <location>
        <begin position="624"/>
        <end position="665"/>
    </location>
</feature>
<proteinExistence type="predicted"/>
<organism evidence="2 3">
    <name type="scientific">Meristemomyces frigidus</name>
    <dbReference type="NCBI Taxonomy" id="1508187"/>
    <lineage>
        <taxon>Eukaryota</taxon>
        <taxon>Fungi</taxon>
        <taxon>Dikarya</taxon>
        <taxon>Ascomycota</taxon>
        <taxon>Pezizomycotina</taxon>
        <taxon>Dothideomycetes</taxon>
        <taxon>Dothideomycetidae</taxon>
        <taxon>Mycosphaerellales</taxon>
        <taxon>Teratosphaeriaceae</taxon>
        <taxon>Meristemomyces</taxon>
    </lineage>
</organism>
<feature type="compositionally biased region" description="Basic residues" evidence="1">
    <location>
        <begin position="807"/>
        <end position="819"/>
    </location>
</feature>
<gene>
    <name evidence="2" type="ORF">LTR62_003210</name>
</gene>
<accession>A0AAN7TFS8</accession>